<dbReference type="NCBIfam" id="TIGR00614">
    <property type="entry name" value="recQ_fam"/>
    <property type="match status" value="1"/>
</dbReference>
<sequence>MQLVMKKSILPVKNEKGSGTKILAKEDLQKLLKHYFGYSEFRGKQLQAINAVLSGRDCFCLMPTGGGKSMCYQIPAVAKLGIVLVISPLIGKCYMSENQVETLRKKGIPAEFLSSTQAVHVKQKIHEDLNSGKPSLRLLYVTPELVATVSFMAKLTKLYDRGLLSLFAVDEAHCISSWGHDFRPSFRKLSSLRSHFPGVPILALTATAENYLAYEADDASNMTRSKMPTDAALDEKFKILQHAEELYFRSKGPSKQGSSDKKTITDTLRKESTKRFLNALKQTKERLRKLPIDCEASAAFLEMECFKKYEKVGKTFYISQVAATVRWLSNSSFEQIYDRLSDESTQTSSSYGQDDLPSGTDSALLQDGITTDAVHKENQLNSNALVENFNCSLEMKNPSEKIDLLPIPSFSEFVNGKGRAQSSGSSNITTSESRKHMGKNPEKRIRLK</sequence>
<dbReference type="InterPro" id="IPR011545">
    <property type="entry name" value="DEAD/DEAH_box_helicase_dom"/>
</dbReference>
<dbReference type="Gene3D" id="3.40.50.300">
    <property type="entry name" value="P-loop containing nucleotide triphosphate hydrolases"/>
    <property type="match status" value="1"/>
</dbReference>
<name>A0A8D7AM24_MUSAM</name>
<feature type="compositionally biased region" description="Low complexity" evidence="4">
    <location>
        <begin position="422"/>
        <end position="431"/>
    </location>
</feature>
<evidence type="ECO:0000256" key="4">
    <source>
        <dbReference type="SAM" id="MobiDB-lite"/>
    </source>
</evidence>
<evidence type="ECO:0000313" key="6">
    <source>
        <dbReference type="EMBL" id="CAG1849705.1"/>
    </source>
</evidence>
<dbReference type="FunFam" id="3.40.50.300:FF:001389">
    <property type="entry name" value="ATP-dependent DNA helicase RecQ"/>
    <property type="match status" value="1"/>
</dbReference>
<dbReference type="SUPFAM" id="SSF52540">
    <property type="entry name" value="P-loop containing nucleoside triphosphate hydrolases"/>
    <property type="match status" value="1"/>
</dbReference>
<dbReference type="InterPro" id="IPR004589">
    <property type="entry name" value="DNA_helicase_ATP-dep_RecQ"/>
</dbReference>
<keyword evidence="2" id="KW-0378">Hydrolase</keyword>
<protein>
    <submittedName>
        <fullName evidence="6">(wild Malaysian banana) hypothetical protein</fullName>
    </submittedName>
</protein>
<evidence type="ECO:0000256" key="1">
    <source>
        <dbReference type="ARBA" id="ARBA00005446"/>
    </source>
</evidence>
<gene>
    <name evidence="6" type="ORF">GSMUA_212910.1</name>
</gene>
<dbReference type="GO" id="GO:0016787">
    <property type="term" value="F:hydrolase activity"/>
    <property type="evidence" value="ECO:0007669"/>
    <property type="project" value="UniProtKB-KW"/>
</dbReference>
<feature type="compositionally biased region" description="Basic and acidic residues" evidence="4">
    <location>
        <begin position="432"/>
        <end position="448"/>
    </location>
</feature>
<dbReference type="InterPro" id="IPR014001">
    <property type="entry name" value="Helicase_ATP-bd"/>
</dbReference>
<dbReference type="CDD" id="cd17920">
    <property type="entry name" value="DEXHc_RecQ"/>
    <property type="match status" value="1"/>
</dbReference>
<reference evidence="6" key="1">
    <citation type="submission" date="2021-03" db="EMBL/GenBank/DDBJ databases">
        <authorList>
            <consortium name="Genoscope - CEA"/>
            <person name="William W."/>
        </authorList>
    </citation>
    <scope>NUCLEOTIDE SEQUENCE</scope>
    <source>
        <strain evidence="6">Doubled-haploid Pahang</strain>
    </source>
</reference>
<feature type="region of interest" description="Disordered" evidence="4">
    <location>
        <begin position="344"/>
        <end position="364"/>
    </location>
</feature>
<dbReference type="PANTHER" id="PTHR13710">
    <property type="entry name" value="DNA HELICASE RECQ FAMILY MEMBER"/>
    <property type="match status" value="1"/>
</dbReference>
<keyword evidence="3" id="KW-0347">Helicase</keyword>
<dbReference type="GO" id="GO:0005524">
    <property type="term" value="F:ATP binding"/>
    <property type="evidence" value="ECO:0007669"/>
    <property type="project" value="InterPro"/>
</dbReference>
<dbReference type="Pfam" id="PF00270">
    <property type="entry name" value="DEAD"/>
    <property type="match status" value="1"/>
</dbReference>
<keyword evidence="3" id="KW-0067">ATP-binding</keyword>
<dbReference type="AlphaFoldDB" id="A0A8D7AM24"/>
<dbReference type="SMART" id="SM00487">
    <property type="entry name" value="DEXDc"/>
    <property type="match status" value="1"/>
</dbReference>
<dbReference type="GO" id="GO:0006310">
    <property type="term" value="P:DNA recombination"/>
    <property type="evidence" value="ECO:0007669"/>
    <property type="project" value="InterPro"/>
</dbReference>
<proteinExistence type="inferred from homology"/>
<evidence type="ECO:0000259" key="5">
    <source>
        <dbReference type="PROSITE" id="PS51192"/>
    </source>
</evidence>
<dbReference type="GO" id="GO:0003676">
    <property type="term" value="F:nucleic acid binding"/>
    <property type="evidence" value="ECO:0007669"/>
    <property type="project" value="InterPro"/>
</dbReference>
<dbReference type="EMBL" id="HG996468">
    <property type="protein sequence ID" value="CAG1849705.1"/>
    <property type="molecule type" value="Genomic_DNA"/>
</dbReference>
<feature type="domain" description="Helicase ATP-binding" evidence="5">
    <location>
        <begin position="49"/>
        <end position="226"/>
    </location>
</feature>
<dbReference type="GO" id="GO:0004386">
    <property type="term" value="F:helicase activity"/>
    <property type="evidence" value="ECO:0007669"/>
    <property type="project" value="UniProtKB-KW"/>
</dbReference>
<dbReference type="PROSITE" id="PS51192">
    <property type="entry name" value="HELICASE_ATP_BIND_1"/>
    <property type="match status" value="1"/>
</dbReference>
<accession>A0A8D7AM24</accession>
<comment type="similarity">
    <text evidence="1">Belongs to the helicase family. RecQ subfamily.</text>
</comment>
<organism evidence="6">
    <name type="scientific">Musa acuminata subsp. malaccensis</name>
    <name type="common">Wild banana</name>
    <name type="synonym">Musa malaccensis</name>
    <dbReference type="NCBI Taxonomy" id="214687"/>
    <lineage>
        <taxon>Eukaryota</taxon>
        <taxon>Viridiplantae</taxon>
        <taxon>Streptophyta</taxon>
        <taxon>Embryophyta</taxon>
        <taxon>Tracheophyta</taxon>
        <taxon>Spermatophyta</taxon>
        <taxon>Magnoliopsida</taxon>
        <taxon>Liliopsida</taxon>
        <taxon>Zingiberales</taxon>
        <taxon>Musaceae</taxon>
        <taxon>Musa</taxon>
    </lineage>
</organism>
<dbReference type="PANTHER" id="PTHR13710:SF155">
    <property type="entry name" value="ATP-DEPENDENT DNA HELICASE Q-LIKE 3"/>
    <property type="match status" value="1"/>
</dbReference>
<evidence type="ECO:0000256" key="3">
    <source>
        <dbReference type="ARBA" id="ARBA00022806"/>
    </source>
</evidence>
<dbReference type="InterPro" id="IPR027417">
    <property type="entry name" value="P-loop_NTPase"/>
</dbReference>
<feature type="region of interest" description="Disordered" evidence="4">
    <location>
        <begin position="415"/>
        <end position="448"/>
    </location>
</feature>
<evidence type="ECO:0000256" key="2">
    <source>
        <dbReference type="ARBA" id="ARBA00022801"/>
    </source>
</evidence>
<keyword evidence="3" id="KW-0547">Nucleotide-binding</keyword>